<reference evidence="2 3" key="1">
    <citation type="submission" date="2016-03" db="EMBL/GenBank/DDBJ databases">
        <title>Whole genome sequencing of Grifola frondosa 9006-11.</title>
        <authorList>
            <person name="Min B."/>
            <person name="Park H."/>
            <person name="Kim J.-G."/>
            <person name="Cho H."/>
            <person name="Oh Y.-L."/>
            <person name="Kong W.-S."/>
            <person name="Choi I.-G."/>
        </authorList>
    </citation>
    <scope>NUCLEOTIDE SEQUENCE [LARGE SCALE GENOMIC DNA]</scope>
    <source>
        <strain evidence="2 3">9006-11</strain>
    </source>
</reference>
<proteinExistence type="predicted"/>
<comment type="caution">
    <text evidence="2">The sequence shown here is derived from an EMBL/GenBank/DDBJ whole genome shotgun (WGS) entry which is preliminary data.</text>
</comment>
<evidence type="ECO:0000313" key="2">
    <source>
        <dbReference type="EMBL" id="OBZ76195.1"/>
    </source>
</evidence>
<organism evidence="2 3">
    <name type="scientific">Grifola frondosa</name>
    <name type="common">Maitake</name>
    <name type="synonym">Polyporus frondosus</name>
    <dbReference type="NCBI Taxonomy" id="5627"/>
    <lineage>
        <taxon>Eukaryota</taxon>
        <taxon>Fungi</taxon>
        <taxon>Dikarya</taxon>
        <taxon>Basidiomycota</taxon>
        <taxon>Agaricomycotina</taxon>
        <taxon>Agaricomycetes</taxon>
        <taxon>Polyporales</taxon>
        <taxon>Grifolaceae</taxon>
        <taxon>Grifola</taxon>
    </lineage>
</organism>
<sequence>MIRKRSGSPLPPSPGDSKKAKSESSSFQVPKWKVGTRSPTVELSRSTKYKPPTRGSEWLRLPPALGRDPLPADINDLVILTTEQLAGEGKRLIRAPRLLSDGISFDWVLDFSTKNEDTKSLMSVEGISSASLRAVLQRGETRSAQRHGTSTIINILSDDDDEESKPTILHVAGERGGNIANPIIIDVDDEDSSHTPNCNSDISTTPVMTRTVILETLSSNNFPADFCRHCKNSCHPRDPKYNNDSPRLASTSRLGSSVQSPLRASKSAGIQDRNPLYGDWDMLAAESSETEADHGRSSTRESSPDYKPAGVEKEFGTIKSENESTVAQCY</sequence>
<protein>
    <submittedName>
        <fullName evidence="2">Uncharacterized protein</fullName>
    </submittedName>
</protein>
<feature type="compositionally biased region" description="Polar residues" evidence="1">
    <location>
        <begin position="37"/>
        <end position="46"/>
    </location>
</feature>
<evidence type="ECO:0000313" key="3">
    <source>
        <dbReference type="Proteomes" id="UP000092993"/>
    </source>
</evidence>
<feature type="compositionally biased region" description="Basic and acidic residues" evidence="1">
    <location>
        <begin position="291"/>
        <end position="322"/>
    </location>
</feature>
<gene>
    <name evidence="2" type="ORF">A0H81_03584</name>
</gene>
<feature type="region of interest" description="Disordered" evidence="1">
    <location>
        <begin position="235"/>
        <end position="330"/>
    </location>
</feature>
<accession>A0A1C7MH07</accession>
<feature type="region of interest" description="Disordered" evidence="1">
    <location>
        <begin position="1"/>
        <end position="55"/>
    </location>
</feature>
<feature type="compositionally biased region" description="Polar residues" evidence="1">
    <location>
        <begin position="242"/>
        <end position="262"/>
    </location>
</feature>
<dbReference type="Proteomes" id="UP000092993">
    <property type="component" value="Unassembled WGS sequence"/>
</dbReference>
<dbReference type="EMBL" id="LUGG01000003">
    <property type="protein sequence ID" value="OBZ76195.1"/>
    <property type="molecule type" value="Genomic_DNA"/>
</dbReference>
<dbReference type="AlphaFoldDB" id="A0A1C7MH07"/>
<evidence type="ECO:0000256" key="1">
    <source>
        <dbReference type="SAM" id="MobiDB-lite"/>
    </source>
</evidence>
<dbReference type="OrthoDB" id="2757829at2759"/>
<keyword evidence="3" id="KW-1185">Reference proteome</keyword>
<name>A0A1C7MH07_GRIFR</name>